<dbReference type="AlphaFoldDB" id="A0A7I4CF59"/>
<reference evidence="3" key="3">
    <citation type="submission" date="2020-12" db="UniProtKB">
        <authorList>
            <consortium name="EnsemblPlants"/>
        </authorList>
    </citation>
    <scope>IDENTIFICATION</scope>
</reference>
<dbReference type="OMA" id="VWEECAN"/>
<accession>A0A7I4CF59</accession>
<gene>
    <name evidence="3" type="primary">LOC112276258</name>
</gene>
<dbReference type="InParanoid" id="A0A7I4CF59"/>
<dbReference type="SMART" id="SM00959">
    <property type="entry name" value="Rho_N"/>
    <property type="match status" value="1"/>
</dbReference>
<dbReference type="Pfam" id="PF07498">
    <property type="entry name" value="Rho_N"/>
    <property type="match status" value="1"/>
</dbReference>
<dbReference type="FunCoup" id="A0A7I4CF59">
    <property type="interactions" value="158"/>
</dbReference>
<dbReference type="Pfam" id="PF00686">
    <property type="entry name" value="CBM_20"/>
    <property type="match status" value="1"/>
</dbReference>
<organism evidence="3 4">
    <name type="scientific">Physcomitrium patens</name>
    <name type="common">Spreading-leaved earth moss</name>
    <name type="synonym">Physcomitrella patens</name>
    <dbReference type="NCBI Taxonomy" id="3218"/>
    <lineage>
        <taxon>Eukaryota</taxon>
        <taxon>Viridiplantae</taxon>
        <taxon>Streptophyta</taxon>
        <taxon>Embryophyta</taxon>
        <taxon>Bryophyta</taxon>
        <taxon>Bryophytina</taxon>
        <taxon>Bryopsida</taxon>
        <taxon>Funariidae</taxon>
        <taxon>Funariales</taxon>
        <taxon>Funariaceae</taxon>
        <taxon>Physcomitrium</taxon>
    </lineage>
</organism>
<dbReference type="InterPro" id="IPR013784">
    <property type="entry name" value="Carb-bd-like_fold"/>
</dbReference>
<keyword evidence="4" id="KW-1185">Reference proteome</keyword>
<feature type="compositionally biased region" description="Low complexity" evidence="1">
    <location>
        <begin position="456"/>
        <end position="465"/>
    </location>
</feature>
<dbReference type="SUPFAM" id="SSF49452">
    <property type="entry name" value="Starch-binding domain-like"/>
    <property type="match status" value="1"/>
</dbReference>
<evidence type="ECO:0000313" key="3">
    <source>
        <dbReference type="EnsemblPlants" id="Pp3c23_18810V3.4"/>
    </source>
</evidence>
<sequence>MMIMAAIAGPHRAGLLAYTGNGVEAENYFNGIRLVQTVKVGSSVQDRVLRQRCNLIRLAGLSGSCVQSARQWFRVTAFSEVASSCLYPSFSLLRKITNSFRRLCFIGFRNPVLKILNHEVYRLYHRRRRIIPLLAIDRALEAVDESSGVTMKVKFQLQRECQFGQQFKVVGSGSHFGDWDPSAALPLNWSEGHLWTTEVDIPKDRKFEWKYILVSTEGEETEWQSGPNHVLETVPGASSLLVSIPWERIPHSADSTSDQFQEVQRCEHLEGQDTASDTEDLDAIGKDSKVNTSVEKLTEAAASAAGDVLKAGIKAATIVAASLDATPVEELLGLAEHADGSLLFSFSGSTTTADAAAQPTIQQIESANVNVPTQTLTPAALPQRHPSSFQKKSPIPAARSRRTASKAEADTAELVAAEDKETPVDSTVSSISARPERHASSFSRKSPIPKNRERSSVSSSKRQSSAEATPVAKAPSKSKFTTRSPISRNQNSSRATRSEKKKSHSSEVAPAELVSPSKTASADTEVAESEALEHGAVSKDLSSYKLSELRSMAKAKGLKGYSKLKKGELVKLIAASDVSSEI</sequence>
<dbReference type="RefSeq" id="XP_024363175.1">
    <property type="nucleotide sequence ID" value="XM_024507407.2"/>
</dbReference>
<dbReference type="InterPro" id="IPR002044">
    <property type="entry name" value="CBM20"/>
</dbReference>
<dbReference type="CDD" id="cd05467">
    <property type="entry name" value="CBM20"/>
    <property type="match status" value="1"/>
</dbReference>
<dbReference type="EMBL" id="ABEU02000023">
    <property type="status" value="NOT_ANNOTATED_CDS"/>
    <property type="molecule type" value="Genomic_DNA"/>
</dbReference>
<dbReference type="Gene3D" id="2.60.40.10">
    <property type="entry name" value="Immunoglobulins"/>
    <property type="match status" value="1"/>
</dbReference>
<feature type="compositionally biased region" description="Polar residues" evidence="1">
    <location>
        <begin position="478"/>
        <end position="495"/>
    </location>
</feature>
<protein>
    <recommendedName>
        <fullName evidence="2">CBM20 domain-containing protein</fullName>
    </recommendedName>
</protein>
<dbReference type="KEGG" id="ppp:112276258"/>
<evidence type="ECO:0000259" key="2">
    <source>
        <dbReference type="PROSITE" id="PS51166"/>
    </source>
</evidence>
<reference evidence="3 4" key="2">
    <citation type="journal article" date="2018" name="Plant J.">
        <title>The Physcomitrella patens chromosome-scale assembly reveals moss genome structure and evolution.</title>
        <authorList>
            <person name="Lang D."/>
            <person name="Ullrich K.K."/>
            <person name="Murat F."/>
            <person name="Fuchs J."/>
            <person name="Jenkins J."/>
            <person name="Haas F.B."/>
            <person name="Piednoel M."/>
            <person name="Gundlach H."/>
            <person name="Van Bel M."/>
            <person name="Meyberg R."/>
            <person name="Vives C."/>
            <person name="Morata J."/>
            <person name="Symeonidi A."/>
            <person name="Hiss M."/>
            <person name="Muchero W."/>
            <person name="Kamisugi Y."/>
            <person name="Saleh O."/>
            <person name="Blanc G."/>
            <person name="Decker E.L."/>
            <person name="van Gessel N."/>
            <person name="Grimwood J."/>
            <person name="Hayes R.D."/>
            <person name="Graham S.W."/>
            <person name="Gunter L.E."/>
            <person name="McDaniel S.F."/>
            <person name="Hoernstein S.N.W."/>
            <person name="Larsson A."/>
            <person name="Li F.W."/>
            <person name="Perroud P.F."/>
            <person name="Phillips J."/>
            <person name="Ranjan P."/>
            <person name="Rokshar D.S."/>
            <person name="Rothfels C.J."/>
            <person name="Schneider L."/>
            <person name="Shu S."/>
            <person name="Stevenson D.W."/>
            <person name="Thummler F."/>
            <person name="Tillich M."/>
            <person name="Villarreal Aguilar J.C."/>
            <person name="Widiez T."/>
            <person name="Wong G.K."/>
            <person name="Wymore A."/>
            <person name="Zhang Y."/>
            <person name="Zimmer A.D."/>
            <person name="Quatrano R.S."/>
            <person name="Mayer K.F.X."/>
            <person name="Goodstein D."/>
            <person name="Casacuberta J.M."/>
            <person name="Vandepoele K."/>
            <person name="Reski R."/>
            <person name="Cuming A.C."/>
            <person name="Tuskan G.A."/>
            <person name="Maumus F."/>
            <person name="Salse J."/>
            <person name="Schmutz J."/>
            <person name="Rensing S.A."/>
        </authorList>
    </citation>
    <scope>NUCLEOTIDE SEQUENCE [LARGE SCALE GENOMIC DNA]</scope>
    <source>
        <strain evidence="3 4">cv. Gransden 2004</strain>
    </source>
</reference>
<dbReference type="OrthoDB" id="550577at2759"/>
<feature type="domain" description="CBM20" evidence="2">
    <location>
        <begin position="145"/>
        <end position="248"/>
    </location>
</feature>
<dbReference type="Proteomes" id="UP000006727">
    <property type="component" value="Chromosome 23"/>
</dbReference>
<dbReference type="GO" id="GO:2001070">
    <property type="term" value="F:starch binding"/>
    <property type="evidence" value="ECO:0007669"/>
    <property type="project" value="InterPro"/>
</dbReference>
<dbReference type="PANTHER" id="PTHR15048">
    <property type="entry name" value="STARCH-BINDING DOMAIN-CONTAINING PROTEIN 1"/>
    <property type="match status" value="1"/>
</dbReference>
<evidence type="ECO:0000256" key="1">
    <source>
        <dbReference type="SAM" id="MobiDB-lite"/>
    </source>
</evidence>
<dbReference type="Gramene" id="Pp3c23_18810V3.4">
    <property type="protein sequence ID" value="Pp3c23_18810V3.4"/>
    <property type="gene ID" value="Pp3c23_18810"/>
</dbReference>
<name>A0A7I4CF59_PHYPA</name>
<evidence type="ECO:0000313" key="4">
    <source>
        <dbReference type="Proteomes" id="UP000006727"/>
    </source>
</evidence>
<dbReference type="PROSITE" id="PS51166">
    <property type="entry name" value="CBM20"/>
    <property type="match status" value="1"/>
</dbReference>
<feature type="region of interest" description="Disordered" evidence="1">
    <location>
        <begin position="378"/>
        <end position="531"/>
    </location>
</feature>
<proteinExistence type="predicted"/>
<reference evidence="3 4" key="1">
    <citation type="journal article" date="2008" name="Science">
        <title>The Physcomitrella genome reveals evolutionary insights into the conquest of land by plants.</title>
        <authorList>
            <person name="Rensing S."/>
            <person name="Lang D."/>
            <person name="Zimmer A."/>
            <person name="Terry A."/>
            <person name="Salamov A."/>
            <person name="Shapiro H."/>
            <person name="Nishiyama T."/>
            <person name="Perroud P.-F."/>
            <person name="Lindquist E."/>
            <person name="Kamisugi Y."/>
            <person name="Tanahashi T."/>
            <person name="Sakakibara K."/>
            <person name="Fujita T."/>
            <person name="Oishi K."/>
            <person name="Shin-I T."/>
            <person name="Kuroki Y."/>
            <person name="Toyoda A."/>
            <person name="Suzuki Y."/>
            <person name="Hashimoto A."/>
            <person name="Yamaguchi K."/>
            <person name="Sugano A."/>
            <person name="Kohara Y."/>
            <person name="Fujiyama A."/>
            <person name="Anterola A."/>
            <person name="Aoki S."/>
            <person name="Ashton N."/>
            <person name="Barbazuk W.B."/>
            <person name="Barker E."/>
            <person name="Bennetzen J."/>
            <person name="Bezanilla M."/>
            <person name="Blankenship R."/>
            <person name="Cho S.H."/>
            <person name="Dutcher S."/>
            <person name="Estelle M."/>
            <person name="Fawcett J.A."/>
            <person name="Gundlach H."/>
            <person name="Hanada K."/>
            <person name="Heyl A."/>
            <person name="Hicks K.A."/>
            <person name="Hugh J."/>
            <person name="Lohr M."/>
            <person name="Mayer K."/>
            <person name="Melkozernov A."/>
            <person name="Murata T."/>
            <person name="Nelson D."/>
            <person name="Pils B."/>
            <person name="Prigge M."/>
            <person name="Reiss B."/>
            <person name="Renner T."/>
            <person name="Rombauts S."/>
            <person name="Rushton P."/>
            <person name="Sanderfoot A."/>
            <person name="Schween G."/>
            <person name="Shiu S.-H."/>
            <person name="Stueber K."/>
            <person name="Theodoulou F.L."/>
            <person name="Tu H."/>
            <person name="Van de Peer Y."/>
            <person name="Verrier P.J."/>
            <person name="Waters E."/>
            <person name="Wood A."/>
            <person name="Yang L."/>
            <person name="Cove D."/>
            <person name="Cuming A."/>
            <person name="Hasebe M."/>
            <person name="Lucas S."/>
            <person name="Mishler D.B."/>
            <person name="Reski R."/>
            <person name="Grigoriev I."/>
            <person name="Quatrano R.S."/>
            <person name="Boore J.L."/>
        </authorList>
    </citation>
    <scope>NUCLEOTIDE SEQUENCE [LARGE SCALE GENOMIC DNA]</scope>
    <source>
        <strain evidence="3 4">cv. Gransden 2004</strain>
    </source>
</reference>
<dbReference type="SMART" id="SM01065">
    <property type="entry name" value="CBM_2"/>
    <property type="match status" value="1"/>
</dbReference>
<dbReference type="InterPro" id="IPR011112">
    <property type="entry name" value="Rho-like_N"/>
</dbReference>
<dbReference type="GO" id="GO:0006353">
    <property type="term" value="P:DNA-templated transcription termination"/>
    <property type="evidence" value="ECO:0007669"/>
    <property type="project" value="InterPro"/>
</dbReference>
<dbReference type="InterPro" id="IPR013783">
    <property type="entry name" value="Ig-like_fold"/>
</dbReference>
<dbReference type="GO" id="GO:0016020">
    <property type="term" value="C:membrane"/>
    <property type="evidence" value="ECO:0000318"/>
    <property type="project" value="GO_Central"/>
</dbReference>
<dbReference type="FunFam" id="2.60.40.10:FF:000552">
    <property type="entry name" value="Related to glucoamylase"/>
    <property type="match status" value="1"/>
</dbReference>
<dbReference type="EnsemblPlants" id="Pp3c23_18810V3.4">
    <property type="protein sequence ID" value="Pp3c23_18810V3.4"/>
    <property type="gene ID" value="Pp3c23_18810"/>
</dbReference>
<dbReference type="GeneID" id="112276258"/>
<dbReference type="PANTHER" id="PTHR15048:SF0">
    <property type="entry name" value="STARCH-BINDING DOMAIN-CONTAINING PROTEIN 1"/>
    <property type="match status" value="1"/>
</dbReference>